<sequence>MTEREKMIKGFPYNADDISLVEDRKTAKRLFHEYNSSPVDLKVEVLDELFRNKFGAHIEAPFRCDYGYNIKIGKHFYSNFNLTILDVAPVTIGDHVFIAPNVLIATAGHPIDPEERSAGVEFGKPITIGNKVWIGGNVVIVPGVNIGDNVTIGAGSVVTKDIPSNSVAVGNPCRVIKSI</sequence>
<feature type="domain" description="Maltose/galactoside acetyltransferase" evidence="6">
    <location>
        <begin position="4"/>
        <end position="55"/>
    </location>
</feature>
<evidence type="ECO:0000256" key="2">
    <source>
        <dbReference type="ARBA" id="ARBA00022679"/>
    </source>
</evidence>
<dbReference type="InterPro" id="IPR039369">
    <property type="entry name" value="LacA-like"/>
</dbReference>
<comment type="similarity">
    <text evidence="1 5">Belongs to the transferase hexapeptide repeat family.</text>
</comment>
<evidence type="ECO:0000256" key="4">
    <source>
        <dbReference type="ARBA" id="ARBA00023315"/>
    </source>
</evidence>
<keyword evidence="2 5" id="KW-0808">Transferase</keyword>
<dbReference type="InterPro" id="IPR024688">
    <property type="entry name" value="Mac_dom"/>
</dbReference>
<dbReference type="Pfam" id="PF12464">
    <property type="entry name" value="Mac"/>
    <property type="match status" value="1"/>
</dbReference>
<keyword evidence="3" id="KW-0677">Repeat</keyword>
<evidence type="ECO:0000313" key="8">
    <source>
        <dbReference type="Proteomes" id="UP000179797"/>
    </source>
</evidence>
<dbReference type="InterPro" id="IPR001451">
    <property type="entry name" value="Hexapep"/>
</dbReference>
<dbReference type="STRING" id="915059.NH26_01005"/>
<evidence type="ECO:0000256" key="3">
    <source>
        <dbReference type="ARBA" id="ARBA00022737"/>
    </source>
</evidence>
<dbReference type="Gene3D" id="2.160.10.10">
    <property type="entry name" value="Hexapeptide repeat proteins"/>
    <property type="match status" value="1"/>
</dbReference>
<dbReference type="RefSeq" id="WP_044226663.1">
    <property type="nucleotide sequence ID" value="NZ_JRYR02000001.1"/>
</dbReference>
<reference evidence="7 8" key="1">
    <citation type="journal article" date="2012" name="Int. J. Syst. Evol. Microbiol.">
        <title>Flammeovirga pacifica sp. nov., isolated from deep-sea sediment.</title>
        <authorList>
            <person name="Xu H."/>
            <person name="Fu Y."/>
            <person name="Yang N."/>
            <person name="Ding Z."/>
            <person name="Lai Q."/>
            <person name="Zeng R."/>
        </authorList>
    </citation>
    <scope>NUCLEOTIDE SEQUENCE [LARGE SCALE GENOMIC DNA]</scope>
    <source>
        <strain evidence="8">DSM 24597 / LMG 26175 / WPAGA1</strain>
    </source>
</reference>
<keyword evidence="4 5" id="KW-0012">Acyltransferase</keyword>
<gene>
    <name evidence="7" type="ORF">NH26_01005</name>
</gene>
<dbReference type="InterPro" id="IPR011004">
    <property type="entry name" value="Trimer_LpxA-like_sf"/>
</dbReference>
<dbReference type="GO" id="GO:0008870">
    <property type="term" value="F:galactoside O-acetyltransferase activity"/>
    <property type="evidence" value="ECO:0007669"/>
    <property type="project" value="TreeGrafter"/>
</dbReference>
<protein>
    <recommendedName>
        <fullName evidence="5">Acetyltransferase</fullName>
        <ecNumber evidence="5">2.3.1.-</ecNumber>
    </recommendedName>
</protein>
<proteinExistence type="inferred from homology"/>
<dbReference type="AlphaFoldDB" id="A0A1S1YVI5"/>
<dbReference type="InterPro" id="IPR018357">
    <property type="entry name" value="Hexapep_transf_CS"/>
</dbReference>
<dbReference type="Proteomes" id="UP000179797">
    <property type="component" value="Unassembled WGS sequence"/>
</dbReference>
<keyword evidence="8" id="KW-1185">Reference proteome</keyword>
<evidence type="ECO:0000256" key="5">
    <source>
        <dbReference type="RuleBase" id="RU367021"/>
    </source>
</evidence>
<evidence type="ECO:0000259" key="6">
    <source>
        <dbReference type="SMART" id="SM01266"/>
    </source>
</evidence>
<dbReference type="EC" id="2.3.1.-" evidence="5"/>
<dbReference type="PANTHER" id="PTHR43017:SF1">
    <property type="entry name" value="ACETYLTRANSFERASE YJL218W-RELATED"/>
    <property type="match status" value="1"/>
</dbReference>
<dbReference type="PANTHER" id="PTHR43017">
    <property type="entry name" value="GALACTOSIDE O-ACETYLTRANSFERASE"/>
    <property type="match status" value="1"/>
</dbReference>
<dbReference type="CDD" id="cd03357">
    <property type="entry name" value="LbH_MAT_GAT"/>
    <property type="match status" value="1"/>
</dbReference>
<evidence type="ECO:0000256" key="1">
    <source>
        <dbReference type="ARBA" id="ARBA00007274"/>
    </source>
</evidence>
<dbReference type="Pfam" id="PF00132">
    <property type="entry name" value="Hexapep"/>
    <property type="match status" value="1"/>
</dbReference>
<dbReference type="FunFam" id="2.160.10.10:FF:000008">
    <property type="entry name" value="Maltose O-acetyltransferase"/>
    <property type="match status" value="1"/>
</dbReference>
<name>A0A1S1YVI5_FLAPC</name>
<dbReference type="SMART" id="SM01266">
    <property type="entry name" value="Mac"/>
    <property type="match status" value="1"/>
</dbReference>
<accession>A0A1S1YVI5</accession>
<organism evidence="7 8">
    <name type="scientific">Flammeovirga pacifica</name>
    <dbReference type="NCBI Taxonomy" id="915059"/>
    <lineage>
        <taxon>Bacteria</taxon>
        <taxon>Pseudomonadati</taxon>
        <taxon>Bacteroidota</taxon>
        <taxon>Cytophagia</taxon>
        <taxon>Cytophagales</taxon>
        <taxon>Flammeovirgaceae</taxon>
        <taxon>Flammeovirga</taxon>
    </lineage>
</organism>
<dbReference type="SUPFAM" id="SSF51161">
    <property type="entry name" value="Trimeric LpxA-like enzymes"/>
    <property type="match status" value="1"/>
</dbReference>
<comment type="caution">
    <text evidence="7">The sequence shown here is derived from an EMBL/GenBank/DDBJ whole genome shotgun (WGS) entry which is preliminary data.</text>
</comment>
<dbReference type="OrthoDB" id="9812571at2"/>
<evidence type="ECO:0000313" key="7">
    <source>
        <dbReference type="EMBL" id="OHX65027.1"/>
    </source>
</evidence>
<dbReference type="EMBL" id="JRYR02000001">
    <property type="protein sequence ID" value="OHX65027.1"/>
    <property type="molecule type" value="Genomic_DNA"/>
</dbReference>
<dbReference type="PROSITE" id="PS00101">
    <property type="entry name" value="HEXAPEP_TRANSFERASES"/>
    <property type="match status" value="1"/>
</dbReference>